<evidence type="ECO:0000313" key="3">
    <source>
        <dbReference type="EMBL" id="RDX96099.1"/>
    </source>
</evidence>
<evidence type="ECO:0000256" key="1">
    <source>
        <dbReference type="SAM" id="MobiDB-lite"/>
    </source>
</evidence>
<dbReference type="AlphaFoldDB" id="A0A371H014"/>
<dbReference type="PANTHER" id="PTHR11439">
    <property type="entry name" value="GAG-POL-RELATED RETROTRANSPOSON"/>
    <property type="match status" value="1"/>
</dbReference>
<dbReference type="CDD" id="cd09272">
    <property type="entry name" value="RNase_HI_RT_Ty1"/>
    <property type="match status" value="1"/>
</dbReference>
<dbReference type="OrthoDB" id="2012657at2759"/>
<dbReference type="Proteomes" id="UP000257109">
    <property type="component" value="Unassembled WGS sequence"/>
</dbReference>
<gene>
    <name evidence="3" type="primary">GIP</name>
    <name evidence="3" type="ORF">CR513_21279</name>
</gene>
<feature type="non-terminal residue" evidence="3">
    <location>
        <position position="1"/>
    </location>
</feature>
<protein>
    <submittedName>
        <fullName evidence="3">Copia protein</fullName>
    </submittedName>
</protein>
<proteinExistence type="predicted"/>
<reference evidence="3" key="1">
    <citation type="submission" date="2018-05" db="EMBL/GenBank/DDBJ databases">
        <title>Draft genome of Mucuna pruriens seed.</title>
        <authorList>
            <person name="Nnadi N.E."/>
            <person name="Vos R."/>
            <person name="Hasami M.H."/>
            <person name="Devisetty U.K."/>
            <person name="Aguiy J.C."/>
        </authorList>
    </citation>
    <scope>NUCLEOTIDE SEQUENCE [LARGE SCALE GENOMIC DNA]</scope>
    <source>
        <strain evidence="3">JCA_2017</strain>
    </source>
</reference>
<dbReference type="PANTHER" id="PTHR11439:SF463">
    <property type="entry name" value="REVERSE TRANSCRIPTASE TY1_COPIA-TYPE DOMAIN-CONTAINING PROTEIN"/>
    <property type="match status" value="1"/>
</dbReference>
<dbReference type="SUPFAM" id="SSF56672">
    <property type="entry name" value="DNA/RNA polymerases"/>
    <property type="match status" value="1"/>
</dbReference>
<accession>A0A371H014</accession>
<organism evidence="3 4">
    <name type="scientific">Mucuna pruriens</name>
    <name type="common">Velvet bean</name>
    <name type="synonym">Dolichos pruriens</name>
    <dbReference type="NCBI Taxonomy" id="157652"/>
    <lineage>
        <taxon>Eukaryota</taxon>
        <taxon>Viridiplantae</taxon>
        <taxon>Streptophyta</taxon>
        <taxon>Embryophyta</taxon>
        <taxon>Tracheophyta</taxon>
        <taxon>Spermatophyta</taxon>
        <taxon>Magnoliopsida</taxon>
        <taxon>eudicotyledons</taxon>
        <taxon>Gunneridae</taxon>
        <taxon>Pentapetalae</taxon>
        <taxon>rosids</taxon>
        <taxon>fabids</taxon>
        <taxon>Fabales</taxon>
        <taxon>Fabaceae</taxon>
        <taxon>Papilionoideae</taxon>
        <taxon>50 kb inversion clade</taxon>
        <taxon>NPAAA clade</taxon>
        <taxon>indigoferoid/millettioid clade</taxon>
        <taxon>Phaseoleae</taxon>
        <taxon>Mucuna</taxon>
    </lineage>
</organism>
<evidence type="ECO:0000259" key="2">
    <source>
        <dbReference type="Pfam" id="PF07727"/>
    </source>
</evidence>
<keyword evidence="4" id="KW-1185">Reference proteome</keyword>
<dbReference type="Pfam" id="PF07727">
    <property type="entry name" value="RVT_2"/>
    <property type="match status" value="1"/>
</dbReference>
<feature type="region of interest" description="Disordered" evidence="1">
    <location>
        <begin position="89"/>
        <end position="111"/>
    </location>
</feature>
<dbReference type="InterPro" id="IPR043502">
    <property type="entry name" value="DNA/RNA_pol_sf"/>
</dbReference>
<dbReference type="InterPro" id="IPR013103">
    <property type="entry name" value="RVT_2"/>
</dbReference>
<sequence length="556" mass="62377">MSLLIIGMKSHYMSADVTFFEKTMFFTKDNCDSIQQALPIPYLSLTESSSLETHNQDILQPSSSVHSQAELSPPLMSTCQSRTQEMDTPVCEDSCPLSSTDPTPNPLPSLPSHDSNIGIRSTRNPHPIYLSYHHLSPSYFSFVSSVSSITIYKSVCEALDHPRWRQAMIVEMQALEQSGTWELVSLPSGKKAVGCRWVFAIKVAPNGTVDRLKARLVAKGYTQVYGLDYGDTFSLVAKITTIRLLLAMAAIRHWPLHQLDIKNAFLHGDLDEEIYMEQPPGFVAQGESGLTKNLGHLKYFLGIEIAQSKEGIVISQRKYVFDILQETSISNCKPVDSPMDPNMKLMVKHGEPYSDPLIQRVGVVSQFMQAPCVDHWAVVLCILRYIKKTPGQSLLYENKGDIYISGYCDANWARSIIGFCISIGGNVVSWKSKKQNTVARSSAEVEYWAMASATCELIWVKQFIQELKFVDVQPMKMYCDNQVALHIASNPVFHQRTKHIEIDCHFVQEKLLAKEISTEFVNSSNQLADIFTKSLRGPQIQVIRSKLGAYNLYAPA</sequence>
<comment type="caution">
    <text evidence="3">The sequence shown here is derived from an EMBL/GenBank/DDBJ whole genome shotgun (WGS) entry which is preliminary data.</text>
</comment>
<name>A0A371H014_MUCPR</name>
<dbReference type="EMBL" id="QJKJ01003973">
    <property type="protein sequence ID" value="RDX96099.1"/>
    <property type="molecule type" value="Genomic_DNA"/>
</dbReference>
<evidence type="ECO:0000313" key="4">
    <source>
        <dbReference type="Proteomes" id="UP000257109"/>
    </source>
</evidence>
<feature type="domain" description="Reverse transcriptase Ty1/copia-type" evidence="2">
    <location>
        <begin position="180"/>
        <end position="289"/>
    </location>
</feature>